<sequence length="432" mass="47623">MITNNVVFDRPYRGRLLLLFINWVLTPHPDVSNGVDTVTDENGNRINPECWEILEINNHLNDWWSENGANCTAAEKGFSRCYLDSAGYITWTCDIISINGCSPPPSGRNAGYISYHEFYVFWNIYSINQFFSNYHQALINGQAEAIGTVAEIVKTVSPPVTKNPNTPLFGPIWAVATGQFAALGALLTGVGAPLVFGALTGALGGGSGLFNILFPKTEVQEVPWEGLSEALSQHVDDFQKAVGNTLTEIQTDFDTFYALTSNGAFSQRMATSLPEDTSFIPSTDPTKIPISAFDCTKLDDDGICGPIWYDGKDSYGLAKADDIGMDQMEGILSVAFEREWTTPKELYIDPQSCRGKNGTEAFDVEDLSLSCVSNTPVCEFNFDYNPIQEIRNHNNPHEFLDCPSQRGWGVPLYHSSDAGIPLTYLGPFLSFY</sequence>
<dbReference type="EMBL" id="LKCW01000027">
    <property type="protein sequence ID" value="KPM43744.1"/>
    <property type="molecule type" value="Genomic_DNA"/>
</dbReference>
<reference evidence="1 2" key="1">
    <citation type="submission" date="2015-09" db="EMBL/GenBank/DDBJ databases">
        <title>Draft genome of a European isolate of the apple canker pathogen Neonectria ditissima.</title>
        <authorList>
            <person name="Gomez-Cortecero A."/>
            <person name="Harrison R.J."/>
            <person name="Armitage A.D."/>
        </authorList>
    </citation>
    <scope>NUCLEOTIDE SEQUENCE [LARGE SCALE GENOMIC DNA]</scope>
    <source>
        <strain evidence="1 2">R09/05</strain>
    </source>
</reference>
<protein>
    <submittedName>
        <fullName evidence="1">Uncharacterized protein</fullName>
    </submittedName>
</protein>
<evidence type="ECO:0000313" key="2">
    <source>
        <dbReference type="Proteomes" id="UP000050424"/>
    </source>
</evidence>
<keyword evidence="2" id="KW-1185">Reference proteome</keyword>
<accession>A0A0P7BAC5</accession>
<proteinExistence type="predicted"/>
<dbReference type="OrthoDB" id="5345753at2759"/>
<dbReference type="AlphaFoldDB" id="A0A0P7BAC5"/>
<gene>
    <name evidence="1" type="ORF">AK830_g2754</name>
</gene>
<comment type="caution">
    <text evidence="1">The sequence shown here is derived from an EMBL/GenBank/DDBJ whole genome shotgun (WGS) entry which is preliminary data.</text>
</comment>
<name>A0A0P7BAC5_9HYPO</name>
<evidence type="ECO:0000313" key="1">
    <source>
        <dbReference type="EMBL" id="KPM43744.1"/>
    </source>
</evidence>
<organism evidence="1 2">
    <name type="scientific">Neonectria ditissima</name>
    <dbReference type="NCBI Taxonomy" id="78410"/>
    <lineage>
        <taxon>Eukaryota</taxon>
        <taxon>Fungi</taxon>
        <taxon>Dikarya</taxon>
        <taxon>Ascomycota</taxon>
        <taxon>Pezizomycotina</taxon>
        <taxon>Sordariomycetes</taxon>
        <taxon>Hypocreomycetidae</taxon>
        <taxon>Hypocreales</taxon>
        <taxon>Nectriaceae</taxon>
        <taxon>Neonectria</taxon>
    </lineage>
</organism>
<dbReference type="Proteomes" id="UP000050424">
    <property type="component" value="Unassembled WGS sequence"/>
</dbReference>